<comment type="caution">
    <text evidence="3">The sequence shown here is derived from an EMBL/GenBank/DDBJ whole genome shotgun (WGS) entry which is preliminary data.</text>
</comment>
<dbReference type="Proteomes" id="UP001175271">
    <property type="component" value="Unassembled WGS sequence"/>
</dbReference>
<organism evidence="3 4">
    <name type="scientific">Steinernema hermaphroditum</name>
    <dbReference type="NCBI Taxonomy" id="289476"/>
    <lineage>
        <taxon>Eukaryota</taxon>
        <taxon>Metazoa</taxon>
        <taxon>Ecdysozoa</taxon>
        <taxon>Nematoda</taxon>
        <taxon>Chromadorea</taxon>
        <taxon>Rhabditida</taxon>
        <taxon>Tylenchina</taxon>
        <taxon>Panagrolaimomorpha</taxon>
        <taxon>Strongyloidoidea</taxon>
        <taxon>Steinernematidae</taxon>
        <taxon>Steinernema</taxon>
    </lineage>
</organism>
<dbReference type="PROSITE" id="PS50055">
    <property type="entry name" value="TYR_PHOSPHATASE_PTP"/>
    <property type="match status" value="1"/>
</dbReference>
<dbReference type="InterPro" id="IPR000242">
    <property type="entry name" value="PTP_cat"/>
</dbReference>
<gene>
    <name evidence="3" type="ORF">QR680_011720</name>
</gene>
<dbReference type="InterPro" id="IPR052782">
    <property type="entry name" value="Oocyte-zygote_transition_reg"/>
</dbReference>
<dbReference type="AlphaFoldDB" id="A0AA39LZ72"/>
<evidence type="ECO:0000313" key="3">
    <source>
        <dbReference type="EMBL" id="KAK0414992.1"/>
    </source>
</evidence>
<evidence type="ECO:0008006" key="5">
    <source>
        <dbReference type="Google" id="ProtNLM"/>
    </source>
</evidence>
<reference evidence="3" key="1">
    <citation type="submission" date="2023-06" db="EMBL/GenBank/DDBJ databases">
        <title>Genomic analysis of the entomopathogenic nematode Steinernema hermaphroditum.</title>
        <authorList>
            <person name="Schwarz E.M."/>
            <person name="Heppert J.K."/>
            <person name="Baniya A."/>
            <person name="Schwartz H.T."/>
            <person name="Tan C.-H."/>
            <person name="Antoshechkin I."/>
            <person name="Sternberg P.W."/>
            <person name="Goodrich-Blair H."/>
            <person name="Dillman A.R."/>
        </authorList>
    </citation>
    <scope>NUCLEOTIDE SEQUENCE</scope>
    <source>
        <strain evidence="3">PS9179</strain>
        <tissue evidence="3">Whole animal</tissue>
    </source>
</reference>
<proteinExistence type="predicted"/>
<dbReference type="InterPro" id="IPR003595">
    <property type="entry name" value="Tyr_Pase_cat"/>
</dbReference>
<sequence length="336" mass="39120">MFCFFPYMHRRERVEEDKRKAKHEENQKRKWESSHRTEAWVQSLKSVAELVEEFEANRHHRSRQKVVVSEAAFANSRYRDVDCLEKTRVKLRNGSYIHANWVNVDRQRYICTQGPLEKTAETFWSMIWEYDIQVIIMLCNVIEHGQIKCSQYWPSSVSEERFYGDYKVENVSQSLGANGELITTILKVRKGPDSKTLTHLNWRDWPDVDVPENLHLPLQILDTAESLSLKPNSATLSPIVIHCSAGIGRTGALVAVEMALHKIANDGELNMLNIFKELRSQRAQAIQSGLQYVFVIACILNLLLKKGIVQDSEQIHKWFLNYNGYVERKREANEYH</sequence>
<dbReference type="Gene3D" id="3.90.190.10">
    <property type="entry name" value="Protein tyrosine phosphatase superfamily"/>
    <property type="match status" value="1"/>
</dbReference>
<evidence type="ECO:0000259" key="2">
    <source>
        <dbReference type="PROSITE" id="PS50056"/>
    </source>
</evidence>
<dbReference type="PROSITE" id="PS50056">
    <property type="entry name" value="TYR_PHOSPHATASE_2"/>
    <property type="match status" value="1"/>
</dbReference>
<dbReference type="CDD" id="cd00047">
    <property type="entry name" value="PTPc"/>
    <property type="match status" value="1"/>
</dbReference>
<protein>
    <recommendedName>
        <fullName evidence="5">Tyrosine-protein phosphatase domain-containing protein</fullName>
    </recommendedName>
</protein>
<dbReference type="InterPro" id="IPR000387">
    <property type="entry name" value="Tyr_Pase_dom"/>
</dbReference>
<keyword evidence="4" id="KW-1185">Reference proteome</keyword>
<dbReference type="SMART" id="SM00404">
    <property type="entry name" value="PTPc_motif"/>
    <property type="match status" value="1"/>
</dbReference>
<dbReference type="Pfam" id="PF00102">
    <property type="entry name" value="Y_phosphatase"/>
    <property type="match status" value="1"/>
</dbReference>
<name>A0AA39LZ72_9BILA</name>
<dbReference type="GO" id="GO:0004725">
    <property type="term" value="F:protein tyrosine phosphatase activity"/>
    <property type="evidence" value="ECO:0007669"/>
    <property type="project" value="InterPro"/>
</dbReference>
<dbReference type="InterPro" id="IPR016130">
    <property type="entry name" value="Tyr_Pase_AS"/>
</dbReference>
<evidence type="ECO:0000313" key="4">
    <source>
        <dbReference type="Proteomes" id="UP001175271"/>
    </source>
</evidence>
<dbReference type="EMBL" id="JAUCMV010000002">
    <property type="protein sequence ID" value="KAK0414992.1"/>
    <property type="molecule type" value="Genomic_DNA"/>
</dbReference>
<dbReference type="SUPFAM" id="SSF52799">
    <property type="entry name" value="(Phosphotyrosine protein) phosphatases II"/>
    <property type="match status" value="1"/>
</dbReference>
<accession>A0AA39LZ72</accession>
<dbReference type="SMART" id="SM00194">
    <property type="entry name" value="PTPc"/>
    <property type="match status" value="1"/>
</dbReference>
<dbReference type="PANTHER" id="PTHR46163">
    <property type="entry name" value="TYROSINE-PROTEIN PHOSPHATASE-RELATED"/>
    <property type="match status" value="1"/>
</dbReference>
<dbReference type="InterPro" id="IPR029021">
    <property type="entry name" value="Prot-tyrosine_phosphatase-like"/>
</dbReference>
<feature type="domain" description="Tyrosine specific protein phosphatases" evidence="2">
    <location>
        <begin position="218"/>
        <end position="293"/>
    </location>
</feature>
<evidence type="ECO:0000259" key="1">
    <source>
        <dbReference type="PROSITE" id="PS50055"/>
    </source>
</evidence>
<feature type="domain" description="Tyrosine-protein phosphatase" evidence="1">
    <location>
        <begin position="50"/>
        <end position="302"/>
    </location>
</feature>
<dbReference type="PROSITE" id="PS00383">
    <property type="entry name" value="TYR_PHOSPHATASE_1"/>
    <property type="match status" value="1"/>
</dbReference>
<dbReference type="PRINTS" id="PR00700">
    <property type="entry name" value="PRTYPHPHTASE"/>
</dbReference>